<evidence type="ECO:0000256" key="4">
    <source>
        <dbReference type="ARBA" id="ARBA00022692"/>
    </source>
</evidence>
<accession>A0A1C3U2D0</accession>
<gene>
    <name evidence="7" type="ORF">GA0061100_101529</name>
</gene>
<evidence type="ECO:0000256" key="6">
    <source>
        <dbReference type="ARBA" id="ARBA00023136"/>
    </source>
</evidence>
<proteinExistence type="predicted"/>
<evidence type="ECO:0000256" key="3">
    <source>
        <dbReference type="ARBA" id="ARBA00022679"/>
    </source>
</evidence>
<organism evidence="7 8">
    <name type="scientific">Rhizobium hainanense</name>
    <dbReference type="NCBI Taxonomy" id="52131"/>
    <lineage>
        <taxon>Bacteria</taxon>
        <taxon>Pseudomonadati</taxon>
        <taxon>Pseudomonadota</taxon>
        <taxon>Alphaproteobacteria</taxon>
        <taxon>Hyphomicrobiales</taxon>
        <taxon>Rhizobiaceae</taxon>
        <taxon>Rhizobium/Agrobacterium group</taxon>
        <taxon>Rhizobium</taxon>
    </lineage>
</organism>
<comment type="subcellular location">
    <subcellularLocation>
        <location evidence="1">Membrane</location>
        <topology evidence="1">Single-pass membrane protein</topology>
    </subcellularLocation>
</comment>
<dbReference type="InterPro" id="IPR008166">
    <property type="entry name" value="Glyco_transf_92"/>
</dbReference>
<evidence type="ECO:0000256" key="5">
    <source>
        <dbReference type="ARBA" id="ARBA00022989"/>
    </source>
</evidence>
<keyword evidence="6" id="KW-0472">Membrane</keyword>
<evidence type="ECO:0000313" key="8">
    <source>
        <dbReference type="Proteomes" id="UP000186228"/>
    </source>
</evidence>
<dbReference type="AlphaFoldDB" id="A0A1C3U2D0"/>
<reference evidence="8" key="1">
    <citation type="submission" date="2016-08" db="EMBL/GenBank/DDBJ databases">
        <authorList>
            <person name="Varghese N."/>
            <person name="Submissions Spin"/>
        </authorList>
    </citation>
    <scope>NUCLEOTIDE SEQUENCE [LARGE SCALE GENOMIC DNA]</scope>
    <source>
        <strain evidence="8">CCBAU 57015</strain>
    </source>
</reference>
<keyword evidence="5" id="KW-1133">Transmembrane helix</keyword>
<evidence type="ECO:0000256" key="1">
    <source>
        <dbReference type="ARBA" id="ARBA00004167"/>
    </source>
</evidence>
<sequence>MKLMRWLKPKASDAKKLSIDPPEPRAGRHGIAIATCVKNEARYIEEWVRFHKAVGIRHFYIYDNGSTDETCAFLRSLLSEDALTIIPWAGRMRDAATSAMLNGQVITFAHAILNFGGDYRWMAFIDVDEFLLPKDAKTVEQALEAVGNFPNVSLPWHMFATSGHETPPDGPLALNYTMRGADPMTTKENVSNFKCIVDPCEVSEVSVHQFQTRAYGDLTANDAGKRFTRRARKSPEFYSNRFLQLNHYYTKSRQELMEKLARGWAYDSSTTKYRDKVLSIVKSIEEDMVEDRSMIDFIGRNRIDLGR</sequence>
<dbReference type="STRING" id="52131.GA0061100_101529"/>
<dbReference type="PANTHER" id="PTHR21461">
    <property type="entry name" value="GLYCOSYLTRANSFERASE FAMILY 92 PROTEIN"/>
    <property type="match status" value="1"/>
</dbReference>
<evidence type="ECO:0000313" key="7">
    <source>
        <dbReference type="EMBL" id="SCB09623.1"/>
    </source>
</evidence>
<dbReference type="PANTHER" id="PTHR21461:SF69">
    <property type="entry name" value="GLYCOSYLTRANSFERASE FAMILY 92 PROTEIN"/>
    <property type="match status" value="1"/>
</dbReference>
<keyword evidence="2" id="KW-0328">Glycosyltransferase</keyword>
<dbReference type="EMBL" id="FMAC01000001">
    <property type="protein sequence ID" value="SCB09623.1"/>
    <property type="molecule type" value="Genomic_DNA"/>
</dbReference>
<dbReference type="GO" id="GO:0016757">
    <property type="term" value="F:glycosyltransferase activity"/>
    <property type="evidence" value="ECO:0007669"/>
    <property type="project" value="UniProtKB-KW"/>
</dbReference>
<dbReference type="CDD" id="cd00761">
    <property type="entry name" value="Glyco_tranf_GTA_type"/>
    <property type="match status" value="1"/>
</dbReference>
<dbReference type="InterPro" id="IPR029044">
    <property type="entry name" value="Nucleotide-diphossugar_trans"/>
</dbReference>
<name>A0A1C3U2D0_9HYPH</name>
<dbReference type="GO" id="GO:0016020">
    <property type="term" value="C:membrane"/>
    <property type="evidence" value="ECO:0007669"/>
    <property type="project" value="UniProtKB-SubCell"/>
</dbReference>
<keyword evidence="8" id="KW-1185">Reference proteome</keyword>
<dbReference type="GO" id="GO:0005737">
    <property type="term" value="C:cytoplasm"/>
    <property type="evidence" value="ECO:0007669"/>
    <property type="project" value="TreeGrafter"/>
</dbReference>
<dbReference type="Proteomes" id="UP000186228">
    <property type="component" value="Unassembled WGS sequence"/>
</dbReference>
<keyword evidence="3 7" id="KW-0808">Transferase</keyword>
<evidence type="ECO:0000256" key="2">
    <source>
        <dbReference type="ARBA" id="ARBA00022676"/>
    </source>
</evidence>
<dbReference type="Pfam" id="PF01697">
    <property type="entry name" value="Glyco_transf_92"/>
    <property type="match status" value="1"/>
</dbReference>
<protein>
    <submittedName>
        <fullName evidence="7">Glycosyltransferase family 92</fullName>
    </submittedName>
</protein>
<keyword evidence="4" id="KW-0812">Transmembrane</keyword>
<dbReference type="SUPFAM" id="SSF53448">
    <property type="entry name" value="Nucleotide-diphospho-sugar transferases"/>
    <property type="match status" value="1"/>
</dbReference>